<sequence>MDYEKEMGLLQDDKDRNLRTDAKPEKCREMDKSARRKPLPGKEENCGGGRVAGWQGGFRAASRGWVSKNPKEGILWVVVQRCAIEQDGKSYWGW</sequence>
<name>A0A8J2HKH1_COTCN</name>
<dbReference type="AlphaFoldDB" id="A0A8J2HKH1"/>
<proteinExistence type="predicted"/>
<reference evidence="2" key="1">
    <citation type="submission" date="2021-04" db="EMBL/GenBank/DDBJ databases">
        <authorList>
            <person name="Chebbi M.A.C M."/>
        </authorList>
    </citation>
    <scope>NUCLEOTIDE SEQUENCE</scope>
</reference>
<comment type="caution">
    <text evidence="2">The sequence shown here is derived from an EMBL/GenBank/DDBJ whole genome shotgun (WGS) entry which is preliminary data.</text>
</comment>
<evidence type="ECO:0000256" key="1">
    <source>
        <dbReference type="SAM" id="MobiDB-lite"/>
    </source>
</evidence>
<organism evidence="2 3">
    <name type="scientific">Cotesia congregata</name>
    <name type="common">Parasitoid wasp</name>
    <name type="synonym">Apanteles congregatus</name>
    <dbReference type="NCBI Taxonomy" id="51543"/>
    <lineage>
        <taxon>Eukaryota</taxon>
        <taxon>Metazoa</taxon>
        <taxon>Ecdysozoa</taxon>
        <taxon>Arthropoda</taxon>
        <taxon>Hexapoda</taxon>
        <taxon>Insecta</taxon>
        <taxon>Pterygota</taxon>
        <taxon>Neoptera</taxon>
        <taxon>Endopterygota</taxon>
        <taxon>Hymenoptera</taxon>
        <taxon>Apocrita</taxon>
        <taxon>Ichneumonoidea</taxon>
        <taxon>Braconidae</taxon>
        <taxon>Microgastrinae</taxon>
        <taxon>Cotesia</taxon>
    </lineage>
</organism>
<feature type="region of interest" description="Disordered" evidence="1">
    <location>
        <begin position="1"/>
        <end position="50"/>
    </location>
</feature>
<keyword evidence="3" id="KW-1185">Reference proteome</keyword>
<accession>A0A8J2HKH1</accession>
<evidence type="ECO:0000313" key="2">
    <source>
        <dbReference type="EMBL" id="CAG5099851.1"/>
    </source>
</evidence>
<protein>
    <submittedName>
        <fullName evidence="2">Uncharacterized protein</fullName>
    </submittedName>
</protein>
<dbReference type="Proteomes" id="UP000786811">
    <property type="component" value="Unassembled WGS sequence"/>
</dbReference>
<dbReference type="EMBL" id="CAJNRD030001122">
    <property type="protein sequence ID" value="CAG5099851.1"/>
    <property type="molecule type" value="Genomic_DNA"/>
</dbReference>
<gene>
    <name evidence="2" type="ORF">HICCMSTLAB_LOCUS9266</name>
</gene>
<evidence type="ECO:0000313" key="3">
    <source>
        <dbReference type="Proteomes" id="UP000786811"/>
    </source>
</evidence>
<feature type="compositionally biased region" description="Basic and acidic residues" evidence="1">
    <location>
        <begin position="1"/>
        <end position="33"/>
    </location>
</feature>